<gene>
    <name evidence="2" type="ORF">H8S34_01450</name>
</gene>
<name>A0ABR7HPP9_9FIRM</name>
<evidence type="ECO:0000313" key="3">
    <source>
        <dbReference type="Proteomes" id="UP000660021"/>
    </source>
</evidence>
<dbReference type="Proteomes" id="UP000660021">
    <property type="component" value="Unassembled WGS sequence"/>
</dbReference>
<dbReference type="InterPro" id="IPR016181">
    <property type="entry name" value="Acyl_CoA_acyltransferase"/>
</dbReference>
<dbReference type="Gene3D" id="3.40.630.30">
    <property type="match status" value="1"/>
</dbReference>
<dbReference type="PANTHER" id="PTHR48100">
    <property type="entry name" value="BROAD-SPECIFICITY PHOSPHATASE YOR283W-RELATED"/>
    <property type="match status" value="1"/>
</dbReference>
<dbReference type="InterPro" id="IPR013078">
    <property type="entry name" value="His_Pase_superF_clade-1"/>
</dbReference>
<dbReference type="PROSITE" id="PS51186">
    <property type="entry name" value="GNAT"/>
    <property type="match status" value="1"/>
</dbReference>
<organism evidence="2 3">
    <name type="scientific">Pseudoflavonifractor hominis</name>
    <dbReference type="NCBI Taxonomy" id="2763059"/>
    <lineage>
        <taxon>Bacteria</taxon>
        <taxon>Bacillati</taxon>
        <taxon>Bacillota</taxon>
        <taxon>Clostridia</taxon>
        <taxon>Eubacteriales</taxon>
        <taxon>Oscillospiraceae</taxon>
        <taxon>Pseudoflavonifractor</taxon>
    </lineage>
</organism>
<keyword evidence="3" id="KW-1185">Reference proteome</keyword>
<dbReference type="Pfam" id="PF00300">
    <property type="entry name" value="His_Phos_1"/>
    <property type="match status" value="1"/>
</dbReference>
<dbReference type="CDD" id="cd04301">
    <property type="entry name" value="NAT_SF"/>
    <property type="match status" value="1"/>
</dbReference>
<evidence type="ECO:0000313" key="2">
    <source>
        <dbReference type="EMBL" id="MBC5729501.1"/>
    </source>
</evidence>
<dbReference type="EMBL" id="JACOPR010000001">
    <property type="protein sequence ID" value="MBC5729501.1"/>
    <property type="molecule type" value="Genomic_DNA"/>
</dbReference>
<accession>A0ABR7HPP9</accession>
<dbReference type="InterPro" id="IPR029033">
    <property type="entry name" value="His_PPase_superfam"/>
</dbReference>
<dbReference type="InterPro" id="IPR000182">
    <property type="entry name" value="GNAT_dom"/>
</dbReference>
<dbReference type="PANTHER" id="PTHR48100:SF1">
    <property type="entry name" value="HISTIDINE PHOSPHATASE FAMILY PROTEIN-RELATED"/>
    <property type="match status" value="1"/>
</dbReference>
<dbReference type="Pfam" id="PF00583">
    <property type="entry name" value="Acetyltransf_1"/>
    <property type="match status" value="1"/>
</dbReference>
<protein>
    <submittedName>
        <fullName evidence="2">GNAT family N-acetyltransferase</fullName>
    </submittedName>
</protein>
<feature type="domain" description="N-acetyltransferase" evidence="1">
    <location>
        <begin position="227"/>
        <end position="381"/>
    </location>
</feature>
<evidence type="ECO:0000259" key="1">
    <source>
        <dbReference type="PROSITE" id="PS51186"/>
    </source>
</evidence>
<dbReference type="Gene3D" id="3.40.50.1240">
    <property type="entry name" value="Phosphoglycerate mutase-like"/>
    <property type="match status" value="1"/>
</dbReference>
<reference evidence="2 3" key="1">
    <citation type="submission" date="2020-08" db="EMBL/GenBank/DDBJ databases">
        <title>Genome public.</title>
        <authorList>
            <person name="Liu C."/>
            <person name="Sun Q."/>
        </authorList>
    </citation>
    <scope>NUCLEOTIDE SEQUENCE [LARGE SCALE GENOMIC DNA]</scope>
    <source>
        <strain evidence="2 3">New-38</strain>
    </source>
</reference>
<sequence length="391" mass="44296">MACTLYIVRHAEAEGNLYRRIHGWYDSLITDNGYRQIAALEERFRDIPVDAVYSSDLFRTKTTAGAIYRPKGLALQTRDDLRELSMGVWEDHTWGEVAHFQPEHYLRYSTCDPGWKNEGGESRQEGRRRIRAAILDIAARHPGEQVAVVCHGDIIRCLQAEVLGVPVEEMPSLGHCDNTGVTALRVEGERMELLFQNDNSHLPEECSTLARQRWWKDVRNTMGDANFWFRPLTAADEAFYCSLHRETWTGLYGAESGYDAGAFFRDALEWAGRDARAVSVAMLREEAAGMVQLDLARDEAQGAGHIRFLALAPQRRGKGLAPQLLGQAVSIYRGMGRDRLRLLCAPKNERARRFYDRHGFRTIAAQPGHRGSLDQMEKYIGYRPDARGGLL</sequence>
<proteinExistence type="predicted"/>
<dbReference type="InterPro" id="IPR050275">
    <property type="entry name" value="PGM_Phosphatase"/>
</dbReference>
<dbReference type="SUPFAM" id="SSF53254">
    <property type="entry name" value="Phosphoglycerate mutase-like"/>
    <property type="match status" value="1"/>
</dbReference>
<dbReference type="CDD" id="cd07067">
    <property type="entry name" value="HP_PGM_like"/>
    <property type="match status" value="1"/>
</dbReference>
<dbReference type="RefSeq" id="WP_186962842.1">
    <property type="nucleotide sequence ID" value="NZ_JACOPR010000001.1"/>
</dbReference>
<dbReference type="SUPFAM" id="SSF55729">
    <property type="entry name" value="Acyl-CoA N-acyltransferases (Nat)"/>
    <property type="match status" value="1"/>
</dbReference>
<comment type="caution">
    <text evidence="2">The sequence shown here is derived from an EMBL/GenBank/DDBJ whole genome shotgun (WGS) entry which is preliminary data.</text>
</comment>
<dbReference type="SMART" id="SM00855">
    <property type="entry name" value="PGAM"/>
    <property type="match status" value="1"/>
</dbReference>